<evidence type="ECO:0000313" key="2">
    <source>
        <dbReference type="Proteomes" id="UP000059680"/>
    </source>
</evidence>
<sequence>TRLEYYKDGSTNPENASRQNQFYLLLKIETDAAQPESKNSSK</sequence>
<evidence type="ECO:0000313" key="1">
    <source>
        <dbReference type="EMBL" id="BAS87911.1"/>
    </source>
</evidence>
<accession>A0A0P0W6R9</accession>
<gene>
    <name evidence="1" type="ordered locus">Os04g0172100</name>
    <name evidence="1" type="ORF">OSNPB_040172100</name>
</gene>
<dbReference type="Gramene" id="Os04t0172100-01">
    <property type="protein sequence ID" value="Os04t0172100-01"/>
    <property type="gene ID" value="Os04g0172100"/>
</dbReference>
<reference evidence="2" key="1">
    <citation type="journal article" date="2005" name="Nature">
        <title>The map-based sequence of the rice genome.</title>
        <authorList>
            <consortium name="International rice genome sequencing project (IRGSP)"/>
            <person name="Matsumoto T."/>
            <person name="Wu J."/>
            <person name="Kanamori H."/>
            <person name="Katayose Y."/>
            <person name="Fujisawa M."/>
            <person name="Namiki N."/>
            <person name="Mizuno H."/>
            <person name="Yamamoto K."/>
            <person name="Antonio B.A."/>
            <person name="Baba T."/>
            <person name="Sakata K."/>
            <person name="Nagamura Y."/>
            <person name="Aoki H."/>
            <person name="Arikawa K."/>
            <person name="Arita K."/>
            <person name="Bito T."/>
            <person name="Chiden Y."/>
            <person name="Fujitsuka N."/>
            <person name="Fukunaka R."/>
            <person name="Hamada M."/>
            <person name="Harada C."/>
            <person name="Hayashi A."/>
            <person name="Hijishita S."/>
            <person name="Honda M."/>
            <person name="Hosokawa S."/>
            <person name="Ichikawa Y."/>
            <person name="Idonuma A."/>
            <person name="Iijima M."/>
            <person name="Ikeda M."/>
            <person name="Ikeno M."/>
            <person name="Ito K."/>
            <person name="Ito S."/>
            <person name="Ito T."/>
            <person name="Ito Y."/>
            <person name="Ito Y."/>
            <person name="Iwabuchi A."/>
            <person name="Kamiya K."/>
            <person name="Karasawa W."/>
            <person name="Kurita K."/>
            <person name="Katagiri S."/>
            <person name="Kikuta A."/>
            <person name="Kobayashi H."/>
            <person name="Kobayashi N."/>
            <person name="Machita K."/>
            <person name="Maehara T."/>
            <person name="Masukawa M."/>
            <person name="Mizubayashi T."/>
            <person name="Mukai Y."/>
            <person name="Nagasaki H."/>
            <person name="Nagata Y."/>
            <person name="Naito S."/>
            <person name="Nakashima M."/>
            <person name="Nakama Y."/>
            <person name="Nakamichi Y."/>
            <person name="Nakamura M."/>
            <person name="Meguro A."/>
            <person name="Negishi M."/>
            <person name="Ohta I."/>
            <person name="Ohta T."/>
            <person name="Okamoto M."/>
            <person name="Ono N."/>
            <person name="Saji S."/>
            <person name="Sakaguchi M."/>
            <person name="Sakai K."/>
            <person name="Shibata M."/>
            <person name="Shimokawa T."/>
            <person name="Song J."/>
            <person name="Takazaki Y."/>
            <person name="Terasawa K."/>
            <person name="Tsugane M."/>
            <person name="Tsuji K."/>
            <person name="Ueda S."/>
            <person name="Waki K."/>
            <person name="Yamagata H."/>
            <person name="Yamamoto M."/>
            <person name="Yamamoto S."/>
            <person name="Yamane H."/>
            <person name="Yoshiki S."/>
            <person name="Yoshihara R."/>
            <person name="Yukawa K."/>
            <person name="Zhong H."/>
            <person name="Yano M."/>
            <person name="Yuan Q."/>
            <person name="Ouyang S."/>
            <person name="Liu J."/>
            <person name="Jones K.M."/>
            <person name="Gansberger K."/>
            <person name="Moffat K."/>
            <person name="Hill J."/>
            <person name="Bera J."/>
            <person name="Fadrosh D."/>
            <person name="Jin S."/>
            <person name="Johri S."/>
            <person name="Kim M."/>
            <person name="Overton L."/>
            <person name="Reardon M."/>
            <person name="Tsitrin T."/>
            <person name="Vuong H."/>
            <person name="Weaver B."/>
            <person name="Ciecko A."/>
            <person name="Tallon L."/>
            <person name="Jackson J."/>
            <person name="Pai G."/>
            <person name="Aken S.V."/>
            <person name="Utterback T."/>
            <person name="Reidmuller S."/>
            <person name="Feldblyum T."/>
            <person name="Hsiao J."/>
            <person name="Zismann V."/>
            <person name="Iobst S."/>
            <person name="de Vazeille A.R."/>
            <person name="Buell C.R."/>
            <person name="Ying K."/>
            <person name="Li Y."/>
            <person name="Lu T."/>
            <person name="Huang Y."/>
            <person name="Zhao Q."/>
            <person name="Feng Q."/>
            <person name="Zhang L."/>
            <person name="Zhu J."/>
            <person name="Weng Q."/>
            <person name="Mu J."/>
            <person name="Lu Y."/>
            <person name="Fan D."/>
            <person name="Liu Y."/>
            <person name="Guan J."/>
            <person name="Zhang Y."/>
            <person name="Yu S."/>
            <person name="Liu X."/>
            <person name="Zhang Y."/>
            <person name="Hong G."/>
            <person name="Han B."/>
            <person name="Choisne N."/>
            <person name="Demange N."/>
            <person name="Orjeda G."/>
            <person name="Samain S."/>
            <person name="Cattolico L."/>
            <person name="Pelletier E."/>
            <person name="Couloux A."/>
            <person name="Segurens B."/>
            <person name="Wincker P."/>
            <person name="D'Hont A."/>
            <person name="Scarpelli C."/>
            <person name="Weissenbach J."/>
            <person name="Salanoubat M."/>
            <person name="Quetier F."/>
            <person name="Yu Y."/>
            <person name="Kim H.R."/>
            <person name="Rambo T."/>
            <person name="Currie J."/>
            <person name="Collura K."/>
            <person name="Luo M."/>
            <person name="Yang T."/>
            <person name="Ammiraju J.S.S."/>
            <person name="Engler F."/>
            <person name="Soderlund C."/>
            <person name="Wing R.A."/>
            <person name="Palmer L.E."/>
            <person name="de la Bastide M."/>
            <person name="Spiegel L."/>
            <person name="Nascimento L."/>
            <person name="Zutavern T."/>
            <person name="O'Shaughnessy A."/>
            <person name="Dike S."/>
            <person name="Dedhia N."/>
            <person name="Preston R."/>
            <person name="Balija V."/>
            <person name="McCombie W.R."/>
            <person name="Chow T."/>
            <person name="Chen H."/>
            <person name="Chung M."/>
            <person name="Chen C."/>
            <person name="Shaw J."/>
            <person name="Wu H."/>
            <person name="Hsiao K."/>
            <person name="Chao Y."/>
            <person name="Chu M."/>
            <person name="Cheng C."/>
            <person name="Hour A."/>
            <person name="Lee P."/>
            <person name="Lin S."/>
            <person name="Lin Y."/>
            <person name="Liou J."/>
            <person name="Liu S."/>
            <person name="Hsing Y."/>
            <person name="Raghuvanshi S."/>
            <person name="Mohanty A."/>
            <person name="Bharti A.K."/>
            <person name="Gaur A."/>
            <person name="Gupta V."/>
            <person name="Kumar D."/>
            <person name="Ravi V."/>
            <person name="Vij S."/>
            <person name="Kapur A."/>
            <person name="Khurana P."/>
            <person name="Khurana P."/>
            <person name="Khurana J.P."/>
            <person name="Tyagi A.K."/>
            <person name="Gaikwad K."/>
            <person name="Singh A."/>
            <person name="Dalal V."/>
            <person name="Srivastava S."/>
            <person name="Dixit A."/>
            <person name="Pal A.K."/>
            <person name="Ghazi I.A."/>
            <person name="Yadav M."/>
            <person name="Pandit A."/>
            <person name="Bhargava A."/>
            <person name="Sureshbabu K."/>
            <person name="Batra K."/>
            <person name="Sharma T.R."/>
            <person name="Mohapatra T."/>
            <person name="Singh N.K."/>
            <person name="Messing J."/>
            <person name="Nelson A.B."/>
            <person name="Fuks G."/>
            <person name="Kavchok S."/>
            <person name="Keizer G."/>
            <person name="Linton E."/>
            <person name="Llaca V."/>
            <person name="Song R."/>
            <person name="Tanyolac B."/>
            <person name="Young S."/>
            <person name="Ho-Il K."/>
            <person name="Hahn J.H."/>
            <person name="Sangsakoo G."/>
            <person name="Vanavichit A."/>
            <person name="de Mattos Luiz.A.T."/>
            <person name="Zimmer P.D."/>
            <person name="Malone G."/>
            <person name="Dellagostin O."/>
            <person name="de Oliveira A.C."/>
            <person name="Bevan M."/>
            <person name="Bancroft I."/>
            <person name="Minx P."/>
            <person name="Cordum H."/>
            <person name="Wilson R."/>
            <person name="Cheng Z."/>
            <person name="Jin W."/>
            <person name="Jiang J."/>
            <person name="Leong S.A."/>
            <person name="Iwama H."/>
            <person name="Gojobori T."/>
            <person name="Itoh T."/>
            <person name="Niimura Y."/>
            <person name="Fujii Y."/>
            <person name="Habara T."/>
            <person name="Sakai H."/>
            <person name="Sato Y."/>
            <person name="Wilson G."/>
            <person name="Kumar K."/>
            <person name="McCouch S."/>
            <person name="Juretic N."/>
            <person name="Hoen D."/>
            <person name="Wright S."/>
            <person name="Bruskiewich R."/>
            <person name="Bureau T."/>
            <person name="Miyao A."/>
            <person name="Hirochika H."/>
            <person name="Nishikawa T."/>
            <person name="Kadowaki K."/>
            <person name="Sugiura M."/>
            <person name="Burr B."/>
            <person name="Sasaki T."/>
        </authorList>
    </citation>
    <scope>NUCLEOTIDE SEQUENCE [LARGE SCALE GENOMIC DNA]</scope>
    <source>
        <strain evidence="2">cv. Nipponbare</strain>
    </source>
</reference>
<feature type="non-terminal residue" evidence="1">
    <location>
        <position position="1"/>
    </location>
</feature>
<proteinExistence type="predicted"/>
<dbReference type="PaxDb" id="39947-A0A0P0W6R9"/>
<name>A0A0P0W6R9_ORYSJ</name>
<dbReference type="Proteomes" id="UP000059680">
    <property type="component" value="Chromosome 4"/>
</dbReference>
<keyword evidence="2" id="KW-1185">Reference proteome</keyword>
<organism evidence="1 2">
    <name type="scientific">Oryza sativa subsp. japonica</name>
    <name type="common">Rice</name>
    <dbReference type="NCBI Taxonomy" id="39947"/>
    <lineage>
        <taxon>Eukaryota</taxon>
        <taxon>Viridiplantae</taxon>
        <taxon>Streptophyta</taxon>
        <taxon>Embryophyta</taxon>
        <taxon>Tracheophyta</taxon>
        <taxon>Spermatophyta</taxon>
        <taxon>Magnoliopsida</taxon>
        <taxon>Liliopsida</taxon>
        <taxon>Poales</taxon>
        <taxon>Poaceae</taxon>
        <taxon>BOP clade</taxon>
        <taxon>Oryzoideae</taxon>
        <taxon>Oryzeae</taxon>
        <taxon>Oryzinae</taxon>
        <taxon>Oryza</taxon>
        <taxon>Oryza sativa</taxon>
    </lineage>
</organism>
<reference evidence="1 2" key="2">
    <citation type="journal article" date="2013" name="Plant Cell Physiol.">
        <title>Rice Annotation Project Database (RAP-DB): an integrative and interactive database for rice genomics.</title>
        <authorList>
            <person name="Sakai H."/>
            <person name="Lee S.S."/>
            <person name="Tanaka T."/>
            <person name="Numa H."/>
            <person name="Kim J."/>
            <person name="Kawahara Y."/>
            <person name="Wakimoto H."/>
            <person name="Yang C.C."/>
            <person name="Iwamoto M."/>
            <person name="Abe T."/>
            <person name="Yamada Y."/>
            <person name="Muto A."/>
            <person name="Inokuchi H."/>
            <person name="Ikemura T."/>
            <person name="Matsumoto T."/>
            <person name="Sasaki T."/>
            <person name="Itoh T."/>
        </authorList>
    </citation>
    <scope>NUCLEOTIDE SEQUENCE [LARGE SCALE GENOMIC DNA]</scope>
    <source>
        <strain evidence="2">cv. Nipponbare</strain>
    </source>
</reference>
<reference evidence="1 2" key="3">
    <citation type="journal article" date="2013" name="Rice">
        <title>Improvement of the Oryza sativa Nipponbare reference genome using next generation sequence and optical map data.</title>
        <authorList>
            <person name="Kawahara Y."/>
            <person name="de la Bastide M."/>
            <person name="Hamilton J.P."/>
            <person name="Kanamori H."/>
            <person name="McCombie W.R."/>
            <person name="Ouyang S."/>
            <person name="Schwartz D.C."/>
            <person name="Tanaka T."/>
            <person name="Wu J."/>
            <person name="Zhou S."/>
            <person name="Childs K.L."/>
            <person name="Davidson R.M."/>
            <person name="Lin H."/>
            <person name="Quesada-Ocampo L."/>
            <person name="Vaillancourt B."/>
            <person name="Sakai H."/>
            <person name="Lee S.S."/>
            <person name="Kim J."/>
            <person name="Numa H."/>
            <person name="Itoh T."/>
            <person name="Buell C.R."/>
            <person name="Matsumoto T."/>
        </authorList>
    </citation>
    <scope>NUCLEOTIDE SEQUENCE [LARGE SCALE GENOMIC DNA]</scope>
    <source>
        <strain evidence="2">cv. Nipponbare</strain>
    </source>
</reference>
<protein>
    <submittedName>
        <fullName evidence="1">Os04g0172100 protein</fullName>
    </submittedName>
</protein>
<dbReference type="EMBL" id="AP014960">
    <property type="protein sequence ID" value="BAS87911.1"/>
    <property type="molecule type" value="Genomic_DNA"/>
</dbReference>
<dbReference type="AlphaFoldDB" id="A0A0P0W6R9"/>
<dbReference type="InParanoid" id="A0A0P0W6R9"/>